<accession>A0AAD8AST4</accession>
<dbReference type="Proteomes" id="UP001233172">
    <property type="component" value="Unassembled WGS sequence"/>
</dbReference>
<keyword evidence="2" id="KW-1185">Reference proteome</keyword>
<reference evidence="1" key="1">
    <citation type="journal article" date="2023" name="PLoS Negl. Trop. Dis.">
        <title>A genome sequence for Biomphalaria pfeifferi, the major vector snail for the human-infecting parasite Schistosoma mansoni.</title>
        <authorList>
            <person name="Bu L."/>
            <person name="Lu L."/>
            <person name="Laidemitt M.R."/>
            <person name="Zhang S.M."/>
            <person name="Mutuku M."/>
            <person name="Mkoji G."/>
            <person name="Steinauer M."/>
            <person name="Loker E.S."/>
        </authorList>
    </citation>
    <scope>NUCLEOTIDE SEQUENCE</scope>
    <source>
        <strain evidence="1">KasaAsao</strain>
    </source>
</reference>
<evidence type="ECO:0000313" key="2">
    <source>
        <dbReference type="Proteomes" id="UP001233172"/>
    </source>
</evidence>
<comment type="caution">
    <text evidence="1">The sequence shown here is derived from an EMBL/GenBank/DDBJ whole genome shotgun (WGS) entry which is preliminary data.</text>
</comment>
<evidence type="ECO:0000313" key="1">
    <source>
        <dbReference type="EMBL" id="KAK0041771.1"/>
    </source>
</evidence>
<reference evidence="1" key="2">
    <citation type="submission" date="2023-04" db="EMBL/GenBank/DDBJ databases">
        <authorList>
            <person name="Bu L."/>
            <person name="Lu L."/>
            <person name="Laidemitt M.R."/>
            <person name="Zhang S.M."/>
            <person name="Mutuku M."/>
            <person name="Mkoji G."/>
            <person name="Steinauer M."/>
            <person name="Loker E.S."/>
        </authorList>
    </citation>
    <scope>NUCLEOTIDE SEQUENCE</scope>
    <source>
        <strain evidence="1">KasaAsao</strain>
        <tissue evidence="1">Whole Snail</tissue>
    </source>
</reference>
<dbReference type="AlphaFoldDB" id="A0AAD8AST4"/>
<sequence length="139" mass="15505">MNHESNIMTTPDLLESNLYSKGLHTAKYLSTAIDSTFQAPIVLTNKLKSSQALQNKSPSVQWPLFMTTMASGGATNNERRRSDEDIEAMRSLVILLCRPFFLECTIATNTVMLATVANVIATKMITDKETRTLRSFVIM</sequence>
<dbReference type="EMBL" id="JASAOG010000262">
    <property type="protein sequence ID" value="KAK0041771.1"/>
    <property type="molecule type" value="Genomic_DNA"/>
</dbReference>
<organism evidence="1 2">
    <name type="scientific">Biomphalaria pfeifferi</name>
    <name type="common">Bloodfluke planorb</name>
    <name type="synonym">Freshwater snail</name>
    <dbReference type="NCBI Taxonomy" id="112525"/>
    <lineage>
        <taxon>Eukaryota</taxon>
        <taxon>Metazoa</taxon>
        <taxon>Spiralia</taxon>
        <taxon>Lophotrochozoa</taxon>
        <taxon>Mollusca</taxon>
        <taxon>Gastropoda</taxon>
        <taxon>Heterobranchia</taxon>
        <taxon>Euthyneura</taxon>
        <taxon>Panpulmonata</taxon>
        <taxon>Hygrophila</taxon>
        <taxon>Lymnaeoidea</taxon>
        <taxon>Planorbidae</taxon>
        <taxon>Biomphalaria</taxon>
    </lineage>
</organism>
<proteinExistence type="predicted"/>
<gene>
    <name evidence="1" type="ORF">Bpfe_028813</name>
</gene>
<protein>
    <submittedName>
        <fullName evidence="1">Uncharacterized protein</fullName>
    </submittedName>
</protein>
<name>A0AAD8AST4_BIOPF</name>